<keyword evidence="3" id="KW-1185">Reference proteome</keyword>
<name>A0ABQ7DFZ0_BRACR</name>
<keyword evidence="1" id="KW-0472">Membrane</keyword>
<dbReference type="EMBL" id="QGKV02000649">
    <property type="protein sequence ID" value="KAF3575801.1"/>
    <property type="molecule type" value="Genomic_DNA"/>
</dbReference>
<evidence type="ECO:0000313" key="2">
    <source>
        <dbReference type="EMBL" id="KAF3575801.1"/>
    </source>
</evidence>
<gene>
    <name evidence="2" type="ORF">DY000_02033168</name>
</gene>
<protein>
    <submittedName>
        <fullName evidence="2">Uncharacterized protein</fullName>
    </submittedName>
</protein>
<evidence type="ECO:0000313" key="3">
    <source>
        <dbReference type="Proteomes" id="UP000266723"/>
    </source>
</evidence>
<accession>A0ABQ7DFZ0</accession>
<feature type="transmembrane region" description="Helical" evidence="1">
    <location>
        <begin position="80"/>
        <end position="99"/>
    </location>
</feature>
<organism evidence="2 3">
    <name type="scientific">Brassica cretica</name>
    <name type="common">Mustard</name>
    <dbReference type="NCBI Taxonomy" id="69181"/>
    <lineage>
        <taxon>Eukaryota</taxon>
        <taxon>Viridiplantae</taxon>
        <taxon>Streptophyta</taxon>
        <taxon>Embryophyta</taxon>
        <taxon>Tracheophyta</taxon>
        <taxon>Spermatophyta</taxon>
        <taxon>Magnoliopsida</taxon>
        <taxon>eudicotyledons</taxon>
        <taxon>Gunneridae</taxon>
        <taxon>Pentapetalae</taxon>
        <taxon>rosids</taxon>
        <taxon>malvids</taxon>
        <taxon>Brassicales</taxon>
        <taxon>Brassicaceae</taxon>
        <taxon>Brassiceae</taxon>
        <taxon>Brassica</taxon>
    </lineage>
</organism>
<comment type="caution">
    <text evidence="2">The sequence shown here is derived from an EMBL/GenBank/DDBJ whole genome shotgun (WGS) entry which is preliminary data.</text>
</comment>
<proteinExistence type="predicted"/>
<reference evidence="2 3" key="1">
    <citation type="journal article" date="2020" name="BMC Genomics">
        <title>Intraspecific diversification of the crop wild relative Brassica cretica Lam. using demographic model selection.</title>
        <authorList>
            <person name="Kioukis A."/>
            <person name="Michalopoulou V.A."/>
            <person name="Briers L."/>
            <person name="Pirintsos S."/>
            <person name="Studholme D.J."/>
            <person name="Pavlidis P."/>
            <person name="Sarris P.F."/>
        </authorList>
    </citation>
    <scope>NUCLEOTIDE SEQUENCE [LARGE SCALE GENOMIC DNA]</scope>
    <source>
        <strain evidence="3">cv. PFS-1207/04</strain>
    </source>
</reference>
<keyword evidence="1" id="KW-1133">Transmembrane helix</keyword>
<sequence length="124" mass="13777">MQIEGAWETGSIIDPETTLANLGHFILSLEVGDFYARRICVWVVLSDTGKESGFVGIFQCADRYRDLEANFPFVGFWSHWFFFLLSVFLSGFLAFVLTAKCGSAFFGRVALAIMEGAVLAEIVC</sequence>
<dbReference type="Proteomes" id="UP000266723">
    <property type="component" value="Unassembled WGS sequence"/>
</dbReference>
<evidence type="ECO:0000256" key="1">
    <source>
        <dbReference type="SAM" id="Phobius"/>
    </source>
</evidence>
<keyword evidence="1" id="KW-0812">Transmembrane</keyword>